<evidence type="ECO:0000256" key="7">
    <source>
        <dbReference type="SAM" id="Phobius"/>
    </source>
</evidence>
<dbReference type="PANTHER" id="PTHR10272:SF0">
    <property type="entry name" value="PLATELET-ACTIVATING FACTOR ACETYLHYDROLASE"/>
    <property type="match status" value="1"/>
</dbReference>
<dbReference type="InterPro" id="IPR016715">
    <property type="entry name" value="PAF_acetylhydro_eukaryote"/>
</dbReference>
<dbReference type="Gene3D" id="3.40.50.1820">
    <property type="entry name" value="alpha/beta hydrolase"/>
    <property type="match status" value="1"/>
</dbReference>
<keyword evidence="7" id="KW-0472">Membrane</keyword>
<feature type="transmembrane region" description="Helical" evidence="7">
    <location>
        <begin position="58"/>
        <end position="80"/>
    </location>
</feature>
<feature type="active site" description="Charge relay system" evidence="6">
    <location>
        <position position="319"/>
    </location>
</feature>
<dbReference type="GO" id="GO:0003847">
    <property type="term" value="F:1-alkyl-2-acetylglycerophosphocholine esterase activity"/>
    <property type="evidence" value="ECO:0007669"/>
    <property type="project" value="UniProtKB-UniRule"/>
</dbReference>
<dbReference type="VEuPathDB" id="TriTrypDB:TcIL3000_0_00740"/>
<dbReference type="OMA" id="MFYDKLT"/>
<dbReference type="Proteomes" id="UP000000702">
    <property type="component" value="Unassembled WGS sequence"/>
</dbReference>
<proteinExistence type="predicted"/>
<feature type="active site" description="Nucleophile" evidence="6">
    <location>
        <position position="289"/>
    </location>
</feature>
<dbReference type="PANTHER" id="PTHR10272">
    <property type="entry name" value="PLATELET-ACTIVATING FACTOR ACETYLHYDROLASE"/>
    <property type="match status" value="1"/>
</dbReference>
<comment type="caution">
    <text evidence="8">The sequence shown here is derived from an EMBL/GenBank/DDBJ whole genome shotgun (WGS) entry which is preliminary data.</text>
</comment>
<reference evidence="9" key="1">
    <citation type="submission" date="2011-07" db="EMBL/GenBank/DDBJ databases">
        <title>Divergent evolution of antigenic variation in African trypanosomes.</title>
        <authorList>
            <person name="Jackson A.P."/>
            <person name="Berry A."/>
            <person name="Allison H.C."/>
            <person name="Burton P."/>
            <person name="Anderson J."/>
            <person name="Aslett M."/>
            <person name="Brown R."/>
            <person name="Corton N."/>
            <person name="Harris D."/>
            <person name="Hauser H."/>
            <person name="Gamble J."/>
            <person name="Gilderthorp R."/>
            <person name="McQuillan J."/>
            <person name="Quail M.A."/>
            <person name="Sanders M."/>
            <person name="Van Tonder A."/>
            <person name="Ginger M.L."/>
            <person name="Donelson J.E."/>
            <person name="Field M.C."/>
            <person name="Barry J.D."/>
            <person name="Berriman M."/>
            <person name="Hertz-Fowler C."/>
        </authorList>
    </citation>
    <scope>NUCLEOTIDE SEQUENCE [LARGE SCALE GENOMIC DNA]</scope>
    <source>
        <strain evidence="9">IL3000</strain>
    </source>
</reference>
<comment type="catalytic activity">
    <reaction evidence="5">
        <text>a 1-O-alkyl-2-acetyl-sn-glycero-3-phosphocholine + H2O = a 1-O-alkyl-sn-glycero-3-phosphocholine + acetate + H(+)</text>
        <dbReference type="Rhea" id="RHEA:17777"/>
        <dbReference type="ChEBI" id="CHEBI:15377"/>
        <dbReference type="ChEBI" id="CHEBI:15378"/>
        <dbReference type="ChEBI" id="CHEBI:30089"/>
        <dbReference type="ChEBI" id="CHEBI:30909"/>
        <dbReference type="ChEBI" id="CHEBI:36707"/>
        <dbReference type="EC" id="3.1.1.47"/>
    </reaction>
</comment>
<dbReference type="Pfam" id="PF03403">
    <property type="entry name" value="PAF-AH_p_II"/>
    <property type="match status" value="1"/>
</dbReference>
<evidence type="ECO:0000256" key="2">
    <source>
        <dbReference type="ARBA" id="ARBA00022801"/>
    </source>
</evidence>
<evidence type="ECO:0000313" key="8">
    <source>
        <dbReference type="EMBL" id="CCD15645.1"/>
    </source>
</evidence>
<evidence type="ECO:0000256" key="5">
    <source>
        <dbReference type="PIRNR" id="PIRNR018169"/>
    </source>
</evidence>
<evidence type="ECO:0000313" key="9">
    <source>
        <dbReference type="Proteomes" id="UP000000702"/>
    </source>
</evidence>
<feature type="transmembrane region" description="Helical" evidence="7">
    <location>
        <begin position="32"/>
        <end position="52"/>
    </location>
</feature>
<protein>
    <recommendedName>
        <fullName evidence="1 5">1-alkyl-2-acetylglycerophosphocholine esterase</fullName>
        <ecNumber evidence="1 5">3.1.1.47</ecNumber>
    </recommendedName>
</protein>
<sequence length="446" mass="49450">MPFWTQKDVARLVRWSTESFFLGHSLPLRGRLTSLHFAPVSVALVSSFVMYLNGMSSMWSSLAVCIGVLVSGGMFIVFPLPVLRPIGGRYCVSIAHMDGRASQQLPPVAVFYPTNMSPDIKGISYVPFDDSRFIRGVAAYAKLPYFFLKDFMLLRVGATMNAVQADILSNGRMPPIVVFSHGLAGYHRLYSCFAMDLAARGAVVVSVGHCDNSASFMRDSTGEESAVYLKDYGWQVPKREMQISKRVKEVRRVLERLGETDFWTDLGCSASDAENFLSRRPQVHLSGHSFGGATALAVALEESQNATKVVNVRSVFVYDPWMLPIQGEHFFKPLSDGSKAYCIPTVTIHSDDWVNDSESWSFFQKVKSVVLAQPSYASLGSDEREAKFRTLITRNTSHISMVDIAVLSPVIHGKVNSVVSPRVQIMEWCNALLQFARANTVVSDLS</sequence>
<dbReference type="GO" id="GO:0016042">
    <property type="term" value="P:lipid catabolic process"/>
    <property type="evidence" value="ECO:0007669"/>
    <property type="project" value="UniProtKB-KW"/>
</dbReference>
<organism evidence="8 9">
    <name type="scientific">Trypanosoma congolense (strain IL3000)</name>
    <dbReference type="NCBI Taxonomy" id="1068625"/>
    <lineage>
        <taxon>Eukaryota</taxon>
        <taxon>Discoba</taxon>
        <taxon>Euglenozoa</taxon>
        <taxon>Kinetoplastea</taxon>
        <taxon>Metakinetoplastina</taxon>
        <taxon>Trypanosomatida</taxon>
        <taxon>Trypanosomatidae</taxon>
        <taxon>Trypanosoma</taxon>
        <taxon>Nannomonas</taxon>
    </lineage>
</organism>
<dbReference type="EMBL" id="CAEQ01001995">
    <property type="protein sequence ID" value="CCD15645.1"/>
    <property type="molecule type" value="Genomic_DNA"/>
</dbReference>
<keyword evidence="3 5" id="KW-0442">Lipid degradation</keyword>
<keyword evidence="9" id="KW-1185">Reference proteome</keyword>
<gene>
    <name evidence="8" type="ORF">TCIL3000_0_00740</name>
</gene>
<name>F9WED8_TRYCI</name>
<dbReference type="PIRSF" id="PIRSF018169">
    <property type="entry name" value="PAF_acetylhydrolase"/>
    <property type="match status" value="1"/>
</dbReference>
<dbReference type="InterPro" id="IPR029058">
    <property type="entry name" value="AB_hydrolase_fold"/>
</dbReference>
<dbReference type="SMR" id="F9WED8"/>
<keyword evidence="2 5" id="KW-0378">Hydrolase</keyword>
<dbReference type="FunFam" id="3.40.50.1820:FF:000584">
    <property type="entry name" value="1-alkyl-2-acetylglycerophosphocholine esterase"/>
    <property type="match status" value="1"/>
</dbReference>
<evidence type="ECO:0000256" key="6">
    <source>
        <dbReference type="PIRSR" id="PIRSR018169-1"/>
    </source>
</evidence>
<keyword evidence="7" id="KW-0812">Transmembrane</keyword>
<reference evidence="8 9" key="2">
    <citation type="journal article" date="2012" name="Proc. Natl. Acad. Sci. U.S.A.">
        <title>Antigenic diversity is generated by distinct evolutionary mechanisms in African trypanosome species.</title>
        <authorList>
            <person name="Jackson A.P."/>
            <person name="Berry A."/>
            <person name="Aslett M."/>
            <person name="Allison H.C."/>
            <person name="Burton P."/>
            <person name="Vavrova-Anderson J."/>
            <person name="Brown R."/>
            <person name="Browne H."/>
            <person name="Corton N."/>
            <person name="Hauser H."/>
            <person name="Gamble J."/>
            <person name="Gilderthorp R."/>
            <person name="Marcello L."/>
            <person name="McQuillan J."/>
            <person name="Otto T.D."/>
            <person name="Quail M.A."/>
            <person name="Sanders M.J."/>
            <person name="van Tonder A."/>
            <person name="Ginger M.L."/>
            <person name="Field M.C."/>
            <person name="Barry J.D."/>
            <person name="Hertz-Fowler C."/>
            <person name="Berriman M."/>
        </authorList>
    </citation>
    <scope>NUCLEOTIDE SEQUENCE [LARGE SCALE GENOMIC DNA]</scope>
    <source>
        <strain evidence="8 9">IL3000</strain>
    </source>
</reference>
<evidence type="ECO:0000256" key="1">
    <source>
        <dbReference type="ARBA" id="ARBA00013201"/>
    </source>
</evidence>
<dbReference type="EC" id="3.1.1.47" evidence="1 5"/>
<accession>F9WED8</accession>
<dbReference type="AlphaFoldDB" id="F9WED8"/>
<keyword evidence="7" id="KW-1133">Transmembrane helix</keyword>
<keyword evidence="4 5" id="KW-0443">Lipid metabolism</keyword>
<dbReference type="SUPFAM" id="SSF53474">
    <property type="entry name" value="alpha/beta-Hydrolases"/>
    <property type="match status" value="1"/>
</dbReference>
<evidence type="ECO:0000256" key="4">
    <source>
        <dbReference type="ARBA" id="ARBA00023098"/>
    </source>
</evidence>
<evidence type="ECO:0000256" key="3">
    <source>
        <dbReference type="ARBA" id="ARBA00022963"/>
    </source>
</evidence>
<feature type="active site" description="Charge relay system" evidence="6">
    <location>
        <position position="398"/>
    </location>
</feature>